<dbReference type="InterPro" id="IPR036291">
    <property type="entry name" value="NAD(P)-bd_dom_sf"/>
</dbReference>
<dbReference type="PANTHER" id="PTHR48079:SF6">
    <property type="entry name" value="NAD(P)-BINDING DOMAIN-CONTAINING PROTEIN-RELATED"/>
    <property type="match status" value="1"/>
</dbReference>
<dbReference type="Pfam" id="PF01370">
    <property type="entry name" value="Epimerase"/>
    <property type="match status" value="1"/>
</dbReference>
<sequence length="371" mass="40745">MKVLVVGGTGPTGPHVVQGLLDRGHDVTLFHRGVHEPPELPEVRHIHGDPHFRETIEEALSGEQFDVVACMYGRVKTLAEWFAKRCKQFVAVGGVPSYKNVLGWTEQRPPGAVLPTREDGPLADTGGEASSFAGKVLAAEREVLGRARDGDFRGTVIRYPAIHGPRNQNPHEWMVLKRMQDRRPFMILPDGGLGILGRCGARNAAEVLLRCIDRPEAADGEAFNAADDTQYSWRQWVDVVAQAAGGHIEIASLPAELSGPVQASLIPLRDYSPQTIFDNTKAKTLLGYQEVLSAEDQIRETVAWLQETPPDVDSQIAFVDTFSYDREDTLVAAYRKAVEEVRETAGWDAPALHHPLPHPKKAGLGPDEIGR</sequence>
<name>A0ABW1E170_9ACTN</name>
<keyword evidence="4" id="KW-1185">Reference proteome</keyword>
<evidence type="ECO:0000313" key="4">
    <source>
        <dbReference type="Proteomes" id="UP001596180"/>
    </source>
</evidence>
<dbReference type="Proteomes" id="UP001596180">
    <property type="component" value="Unassembled WGS sequence"/>
</dbReference>
<dbReference type="InterPro" id="IPR001509">
    <property type="entry name" value="Epimerase_deHydtase"/>
</dbReference>
<dbReference type="RefSeq" id="WP_381364218.1">
    <property type="nucleotide sequence ID" value="NZ_JBHSOA010000037.1"/>
</dbReference>
<reference evidence="4" key="1">
    <citation type="journal article" date="2019" name="Int. J. Syst. Evol. Microbiol.">
        <title>The Global Catalogue of Microorganisms (GCM) 10K type strain sequencing project: providing services to taxonomists for standard genome sequencing and annotation.</title>
        <authorList>
            <consortium name="The Broad Institute Genomics Platform"/>
            <consortium name="The Broad Institute Genome Sequencing Center for Infectious Disease"/>
            <person name="Wu L."/>
            <person name="Ma J."/>
        </authorList>
    </citation>
    <scope>NUCLEOTIDE SEQUENCE [LARGE SCALE GENOMIC DNA]</scope>
    <source>
        <strain evidence="4">JCM 10411</strain>
    </source>
</reference>
<accession>A0ABW1E170</accession>
<dbReference type="Gene3D" id="3.40.50.720">
    <property type="entry name" value="NAD(P)-binding Rossmann-like Domain"/>
    <property type="match status" value="2"/>
</dbReference>
<organism evidence="3 4">
    <name type="scientific">Streptomyces chlorus</name>
    <dbReference type="NCBI Taxonomy" id="887452"/>
    <lineage>
        <taxon>Bacteria</taxon>
        <taxon>Bacillati</taxon>
        <taxon>Actinomycetota</taxon>
        <taxon>Actinomycetes</taxon>
        <taxon>Kitasatosporales</taxon>
        <taxon>Streptomycetaceae</taxon>
        <taxon>Streptomyces</taxon>
    </lineage>
</organism>
<evidence type="ECO:0000259" key="2">
    <source>
        <dbReference type="Pfam" id="PF01370"/>
    </source>
</evidence>
<gene>
    <name evidence="3" type="ORF">ACFPZI_18165</name>
</gene>
<dbReference type="InterPro" id="IPR051783">
    <property type="entry name" value="NAD(P)-dependent_oxidoreduct"/>
</dbReference>
<proteinExistence type="predicted"/>
<dbReference type="EMBL" id="JBHSOA010000037">
    <property type="protein sequence ID" value="MFC5853663.1"/>
    <property type="molecule type" value="Genomic_DNA"/>
</dbReference>
<comment type="caution">
    <text evidence="3">The sequence shown here is derived from an EMBL/GenBank/DDBJ whole genome shotgun (WGS) entry which is preliminary data.</text>
</comment>
<evidence type="ECO:0000313" key="3">
    <source>
        <dbReference type="EMBL" id="MFC5853663.1"/>
    </source>
</evidence>
<dbReference type="PANTHER" id="PTHR48079">
    <property type="entry name" value="PROTEIN YEEZ"/>
    <property type="match status" value="1"/>
</dbReference>
<feature type="domain" description="NAD-dependent epimerase/dehydratase" evidence="2">
    <location>
        <begin position="3"/>
        <end position="225"/>
    </location>
</feature>
<evidence type="ECO:0000256" key="1">
    <source>
        <dbReference type="SAM" id="MobiDB-lite"/>
    </source>
</evidence>
<protein>
    <submittedName>
        <fullName evidence="3">NAD-dependent epimerase/dehydratase family protein</fullName>
    </submittedName>
</protein>
<dbReference type="SUPFAM" id="SSF51735">
    <property type="entry name" value="NAD(P)-binding Rossmann-fold domains"/>
    <property type="match status" value="1"/>
</dbReference>
<feature type="region of interest" description="Disordered" evidence="1">
    <location>
        <begin position="349"/>
        <end position="371"/>
    </location>
</feature>